<dbReference type="AlphaFoldDB" id="A0A161KIU0"/>
<dbReference type="Proteomes" id="UP000093069">
    <property type="component" value="Chromosome I"/>
</dbReference>
<evidence type="ECO:0000313" key="5">
    <source>
        <dbReference type="Proteomes" id="UP000250189"/>
    </source>
</evidence>
<reference evidence="4" key="2">
    <citation type="submission" date="2016-01" db="EMBL/GenBank/DDBJ databases">
        <authorList>
            <person name="Vorgias C.E."/>
        </authorList>
    </citation>
    <scope>NUCLEOTIDE SEQUENCE [LARGE SCALE GENOMIC DNA]</scope>
</reference>
<dbReference type="RefSeq" id="WP_068577632.1">
    <property type="nucleotide sequence ID" value="NZ_CP015193.1"/>
</dbReference>
<dbReference type="EMBL" id="LN999010">
    <property type="protein sequence ID" value="CUX77948.1"/>
    <property type="molecule type" value="Genomic_DNA"/>
</dbReference>
<feature type="transmembrane region" description="Helical" evidence="1">
    <location>
        <begin position="77"/>
        <end position="98"/>
    </location>
</feature>
<feature type="transmembrane region" description="Helical" evidence="1">
    <location>
        <begin position="206"/>
        <end position="225"/>
    </location>
</feature>
<evidence type="ECO:0000313" key="2">
    <source>
        <dbReference type="EMBL" id="ASJ17317.1"/>
    </source>
</evidence>
<name>A0A161KIU0_9EURY</name>
<accession>A0A161KIU0</accession>
<evidence type="ECO:0000313" key="3">
    <source>
        <dbReference type="EMBL" id="CUX77948.1"/>
    </source>
</evidence>
<dbReference type="GeneID" id="33322849"/>
<dbReference type="EMBL" id="CP015193">
    <property type="protein sequence ID" value="ASJ17317.1"/>
    <property type="molecule type" value="Genomic_DNA"/>
</dbReference>
<feature type="transmembrane region" description="Helical" evidence="1">
    <location>
        <begin position="161"/>
        <end position="185"/>
    </location>
</feature>
<keyword evidence="5" id="KW-1185">Reference proteome</keyword>
<evidence type="ECO:0000313" key="4">
    <source>
        <dbReference type="Proteomes" id="UP000093069"/>
    </source>
</evidence>
<reference evidence="3" key="1">
    <citation type="submission" date="2016-01" db="EMBL/GenBank/DDBJ databases">
        <authorList>
            <person name="McClelland M."/>
            <person name="Jain A."/>
            <person name="Saraogi P."/>
            <person name="Mendelson R."/>
            <person name="Westerman R."/>
            <person name="SanMiguel P."/>
            <person name="Csonka L."/>
        </authorList>
    </citation>
    <scope>NUCLEOTIDE SEQUENCE</scope>
    <source>
        <strain evidence="3">1</strain>
    </source>
</reference>
<gene>
    <name evidence="2" type="ORF">A3L04_09670</name>
    <name evidence="3" type="ORF">CHITON_1169</name>
</gene>
<feature type="transmembrane region" description="Helical" evidence="1">
    <location>
        <begin position="231"/>
        <end position="250"/>
    </location>
</feature>
<dbReference type="STRING" id="54262.CHITON_1169"/>
<protein>
    <submittedName>
        <fullName evidence="3">Uncharacterized protein</fullName>
    </submittedName>
</protein>
<organism evidence="3 4">
    <name type="scientific">Thermococcus chitonophagus</name>
    <dbReference type="NCBI Taxonomy" id="54262"/>
    <lineage>
        <taxon>Archaea</taxon>
        <taxon>Methanobacteriati</taxon>
        <taxon>Methanobacteriota</taxon>
        <taxon>Thermococci</taxon>
        <taxon>Thermococcales</taxon>
        <taxon>Thermococcaceae</taxon>
        <taxon>Thermococcus</taxon>
    </lineage>
</organism>
<keyword evidence="1" id="KW-0472">Membrane</keyword>
<dbReference type="KEGG" id="tch:CHITON_1169"/>
<dbReference type="Proteomes" id="UP000250189">
    <property type="component" value="Chromosome"/>
</dbReference>
<sequence>MTLIKVYTKRAVKLMLNRKSILDMGLMWAVIMIISLLSRYLPYTPLTEKSLVTLVENYFNMPITPESLDFAFFTMELPLLVGLLATTTTVTVPMRTLIYEKVTGNIEIILSYYRDINEFIKATLVSTIGVSLVAYILYSSVGLLAIVLYKALYGVKFSLPTVFYLLMFVLNPLIILLSSSLAVLIPVIRPSLASIDLSAPSSNNPVVLFASLPPILLFVIATLFPLYIPKIAIYVPPITALIFGITLLLAKKTMRRDRLVRR</sequence>
<evidence type="ECO:0000256" key="1">
    <source>
        <dbReference type="SAM" id="Phobius"/>
    </source>
</evidence>
<keyword evidence="1" id="KW-0812">Transmembrane</keyword>
<dbReference type="OrthoDB" id="381176at2157"/>
<reference evidence="2 5" key="3">
    <citation type="submission" date="2016-04" db="EMBL/GenBank/DDBJ databases">
        <title>Complete genome sequence of Thermococcus chitonophagus type strain GC74.</title>
        <authorList>
            <person name="Oger P.M."/>
        </authorList>
    </citation>
    <scope>NUCLEOTIDE SEQUENCE [LARGE SCALE GENOMIC DNA]</scope>
    <source>
        <strain evidence="2 5">GC74</strain>
    </source>
</reference>
<feature type="transmembrane region" description="Helical" evidence="1">
    <location>
        <begin position="21"/>
        <end position="41"/>
    </location>
</feature>
<keyword evidence="1" id="KW-1133">Transmembrane helix</keyword>
<feature type="transmembrane region" description="Helical" evidence="1">
    <location>
        <begin position="119"/>
        <end position="149"/>
    </location>
</feature>
<proteinExistence type="predicted"/>